<accession>A0A0A9G792</accession>
<proteinExistence type="predicted"/>
<sequence length="86" mass="9279">MRASAASARSPGTSRRALLGLSEPELRQLAVDLGQQSYRGKQLHDLVYKSRAKQIQEFNHGECPRCSGRPCLALGGVLAGPQCTMP</sequence>
<name>A0A0A9G792_ARUDO</name>
<reference evidence="1" key="2">
    <citation type="journal article" date="2015" name="Data Brief">
        <title>Shoot transcriptome of the giant reed, Arundo donax.</title>
        <authorList>
            <person name="Barrero R.A."/>
            <person name="Guerrero F.D."/>
            <person name="Moolhuijzen P."/>
            <person name="Goolsby J.A."/>
            <person name="Tidwell J."/>
            <person name="Bellgard S.E."/>
            <person name="Bellgard M.I."/>
        </authorList>
    </citation>
    <scope>NUCLEOTIDE SEQUENCE</scope>
    <source>
        <tissue evidence="1">Shoot tissue taken approximately 20 cm above the soil surface</tissue>
    </source>
</reference>
<dbReference type="EMBL" id="GBRH01179485">
    <property type="protein sequence ID" value="JAE18411.1"/>
    <property type="molecule type" value="Transcribed_RNA"/>
</dbReference>
<protein>
    <submittedName>
        <fullName evidence="1">Catalytic, putative</fullName>
    </submittedName>
</protein>
<evidence type="ECO:0000313" key="1">
    <source>
        <dbReference type="EMBL" id="JAE18411.1"/>
    </source>
</evidence>
<dbReference type="AlphaFoldDB" id="A0A0A9G792"/>
<reference evidence="1" key="1">
    <citation type="submission" date="2014-09" db="EMBL/GenBank/DDBJ databases">
        <authorList>
            <person name="Magalhaes I.L.F."/>
            <person name="Oliveira U."/>
            <person name="Santos F.R."/>
            <person name="Vidigal T.H.D.A."/>
            <person name="Brescovit A.D."/>
            <person name="Santos A.J."/>
        </authorList>
    </citation>
    <scope>NUCLEOTIDE SEQUENCE</scope>
    <source>
        <tissue evidence="1">Shoot tissue taken approximately 20 cm above the soil surface</tissue>
    </source>
</reference>
<organism evidence="1">
    <name type="scientific">Arundo donax</name>
    <name type="common">Giant reed</name>
    <name type="synonym">Donax arundinaceus</name>
    <dbReference type="NCBI Taxonomy" id="35708"/>
    <lineage>
        <taxon>Eukaryota</taxon>
        <taxon>Viridiplantae</taxon>
        <taxon>Streptophyta</taxon>
        <taxon>Embryophyta</taxon>
        <taxon>Tracheophyta</taxon>
        <taxon>Spermatophyta</taxon>
        <taxon>Magnoliopsida</taxon>
        <taxon>Liliopsida</taxon>
        <taxon>Poales</taxon>
        <taxon>Poaceae</taxon>
        <taxon>PACMAD clade</taxon>
        <taxon>Arundinoideae</taxon>
        <taxon>Arundineae</taxon>
        <taxon>Arundo</taxon>
    </lineage>
</organism>
<dbReference type="Gene3D" id="1.10.150.530">
    <property type="match status" value="1"/>
</dbReference>